<evidence type="ECO:0000256" key="2">
    <source>
        <dbReference type="ARBA" id="ARBA00022741"/>
    </source>
</evidence>
<feature type="coiled-coil region" evidence="4">
    <location>
        <begin position="528"/>
        <end position="578"/>
    </location>
</feature>
<comment type="caution">
    <text evidence="7">The sequence shown here is derived from an EMBL/GenBank/DDBJ whole genome shotgun (WGS) entry which is preliminary data.</text>
</comment>
<dbReference type="InterPro" id="IPR027417">
    <property type="entry name" value="P-loop_NTPase"/>
</dbReference>
<feature type="region of interest" description="Disordered" evidence="5">
    <location>
        <begin position="360"/>
        <end position="384"/>
    </location>
</feature>
<keyword evidence="2" id="KW-0547">Nucleotide-binding</keyword>
<keyword evidence="4" id="KW-0175">Coiled coil</keyword>
<gene>
    <name evidence="7" type="ORF">Ocin01_16972</name>
</gene>
<dbReference type="FunFam" id="3.90.640.10:FF:000003">
    <property type="entry name" value="Molecular chaperone DnaK"/>
    <property type="match status" value="1"/>
</dbReference>
<feature type="coiled-coil region" evidence="4">
    <location>
        <begin position="1248"/>
        <end position="1282"/>
    </location>
</feature>
<dbReference type="GO" id="GO:0005525">
    <property type="term" value="F:GTP binding"/>
    <property type="evidence" value="ECO:0007669"/>
    <property type="project" value="InterPro"/>
</dbReference>
<dbReference type="Gene3D" id="2.60.34.10">
    <property type="entry name" value="Substrate Binding Domain Of DNAk, Chain A, domain 1"/>
    <property type="match status" value="1"/>
</dbReference>
<protein>
    <submittedName>
        <fullName evidence="7">Heat shock cognate 71 kDa protein</fullName>
    </submittedName>
</protein>
<dbReference type="STRING" id="48709.A0A1D2M9Q3"/>
<evidence type="ECO:0000313" key="8">
    <source>
        <dbReference type="Proteomes" id="UP000094527"/>
    </source>
</evidence>
<feature type="coiled-coil region" evidence="4">
    <location>
        <begin position="885"/>
        <end position="935"/>
    </location>
</feature>
<dbReference type="GO" id="GO:0140662">
    <property type="term" value="F:ATP-dependent protein folding chaperone"/>
    <property type="evidence" value="ECO:0007669"/>
    <property type="project" value="InterPro"/>
</dbReference>
<evidence type="ECO:0000256" key="4">
    <source>
        <dbReference type="SAM" id="Coils"/>
    </source>
</evidence>
<keyword evidence="7" id="KW-0346">Stress response</keyword>
<dbReference type="GO" id="GO:0003924">
    <property type="term" value="F:GTPase activity"/>
    <property type="evidence" value="ECO:0007669"/>
    <property type="project" value="InterPro"/>
</dbReference>
<feature type="compositionally biased region" description="Polar residues" evidence="5">
    <location>
        <begin position="372"/>
        <end position="381"/>
    </location>
</feature>
<dbReference type="PRINTS" id="PR00301">
    <property type="entry name" value="HEATSHOCK70"/>
</dbReference>
<dbReference type="InterPro" id="IPR013126">
    <property type="entry name" value="Hsp_70_fam"/>
</dbReference>
<dbReference type="OrthoDB" id="434160at2759"/>
<dbReference type="GO" id="GO:0005524">
    <property type="term" value="F:ATP binding"/>
    <property type="evidence" value="ECO:0007669"/>
    <property type="project" value="UniProtKB-KW"/>
</dbReference>
<dbReference type="SUPFAM" id="SSF100920">
    <property type="entry name" value="Heat shock protein 70kD (HSP70), peptide-binding domain"/>
    <property type="match status" value="1"/>
</dbReference>
<name>A0A1D2M9Q3_ORCCI</name>
<reference evidence="7 8" key="1">
    <citation type="journal article" date="2016" name="Genome Biol. Evol.">
        <title>Gene Family Evolution Reflects Adaptation to Soil Environmental Stressors in the Genome of the Collembolan Orchesella cincta.</title>
        <authorList>
            <person name="Faddeeva-Vakhrusheva A."/>
            <person name="Derks M.F."/>
            <person name="Anvar S.Y."/>
            <person name="Agamennone V."/>
            <person name="Suring W."/>
            <person name="Smit S."/>
            <person name="van Straalen N.M."/>
            <person name="Roelofs D."/>
        </authorList>
    </citation>
    <scope>NUCLEOTIDE SEQUENCE [LARGE SCALE GENOMIC DNA]</scope>
    <source>
        <tissue evidence="7">Mixed pool</tissue>
    </source>
</reference>
<dbReference type="InterPro" id="IPR018181">
    <property type="entry name" value="Heat_shock_70_CS"/>
</dbReference>
<evidence type="ECO:0000256" key="1">
    <source>
        <dbReference type="ARBA" id="ARBA00007381"/>
    </source>
</evidence>
<accession>A0A1D2M9Q3</accession>
<dbReference type="PANTHER" id="PTHR19375">
    <property type="entry name" value="HEAT SHOCK PROTEIN 70KDA"/>
    <property type="match status" value="1"/>
</dbReference>
<keyword evidence="8" id="KW-1185">Reference proteome</keyword>
<dbReference type="InterPro" id="IPR029047">
    <property type="entry name" value="HSP70_peptide-bd_sf"/>
</dbReference>
<evidence type="ECO:0000259" key="6">
    <source>
        <dbReference type="Pfam" id="PF02263"/>
    </source>
</evidence>
<dbReference type="Gene3D" id="3.40.50.300">
    <property type="entry name" value="P-loop containing nucleotide triphosphate hydrolases"/>
    <property type="match status" value="1"/>
</dbReference>
<evidence type="ECO:0000256" key="5">
    <source>
        <dbReference type="SAM" id="MobiDB-lite"/>
    </source>
</evidence>
<dbReference type="PROSITE" id="PS00297">
    <property type="entry name" value="HSP70_1"/>
    <property type="match status" value="1"/>
</dbReference>
<dbReference type="InterPro" id="IPR043129">
    <property type="entry name" value="ATPase_NBD"/>
</dbReference>
<dbReference type="Gene3D" id="3.30.420.40">
    <property type="match status" value="2"/>
</dbReference>
<keyword evidence="3" id="KW-0067">ATP-binding</keyword>
<dbReference type="FunFam" id="3.30.420.40:FF:000004">
    <property type="entry name" value="Molecular chaperone DnaK"/>
    <property type="match status" value="1"/>
</dbReference>
<dbReference type="InterPro" id="IPR015894">
    <property type="entry name" value="Guanylate-bd_N"/>
</dbReference>
<dbReference type="Proteomes" id="UP000094527">
    <property type="component" value="Unassembled WGS sequence"/>
</dbReference>
<feature type="domain" description="Guanylate-binding protein N-terminal" evidence="6">
    <location>
        <begin position="52"/>
        <end position="316"/>
    </location>
</feature>
<proteinExistence type="inferred from homology"/>
<dbReference type="EMBL" id="LJIJ01002431">
    <property type="protein sequence ID" value="ODM89708.1"/>
    <property type="molecule type" value="Genomic_DNA"/>
</dbReference>
<sequence>MNLVISYNSQHRAIQIGSATSLSFVVAINMAKPCSSGKELLLLVSSESSKNSSLKVNDENLKQILAKVGKRQISIISVVGQTRQHERRLLLGSIIRSLEACEAAKSNSPEKPFLSDQLPELDRAVTWIFHRPFILKDEDGHQFALLLLDTQGSQQDLLKGREMASLIGLNLHLSSTTIISSSKQLPENLISRVGTFINHGLLPNREEMGDDEKTPFQTLTFHIRDWNFPVDFPFGGTGGNKFLDMKLQIKPAQNKESKQSRQLIRNCFQSVDCYLTPFPGQPAIMPGFTGAVEKLDGQFVSSMNEFLSSLLNNAKTPNGKGLTGQCLKIRLESYIQLFNSGVVPTSLTFLSRSHTALSQSQSDVGLPDESNLDQTSPTNSAIPGDSQLVKTALDAYNGIWKKHQKKDTFSATETNLLKTHKLAEKKAFDTLRNSEDNAEDYEKQLKLELAERFVAIQKECTEKRQLMISKAASECLDEYKDGVMAAFPLDNGIFDERQFVKVSSQLIARLNDDFEEKLGDGDDNAAAAESFQKRLKAEEAKYLAINNEQKHCSKDFSKAELEVVLAEYEKKMRGLTNLDPFMDNKTLKIWHEESHQSALKQLKLKWEKTPNYQDLVNQLEHSLNELFDKIQTDHSKLQEKYSAETEELISSLELSYSNELRQELNGMCTNAELEALHSQRVTGFLHRFQQQCHYPRGNFLLICNLEILKEKLESVLANVLDEKTKSKKAQDEGIKMAMEEAWTFYNEEMGDHIHTHVFLEEDALDKANEDVVDQAFDMYFNLLKQKSIPQHLAPGRNVLEQKFAAAYVSLKKQNVQNRTITISQTKNLVSDCLKDYQDSMNEGMNTVRNIETLTSLHEEMMSQAISGLQDKCAKKDDPQFLQPYINELEREILETFEEVEEIFELKLSKESGATNAALNEARKFYNEEMKKHFENHDFIRPDRLETLHKDVSKEAIRKCCEAVTLLSEAQKLELKEALKQTFEKYKQENDMNLEVDPAIGIDLGTTYCCVAVYMKGKVRIIPNAIGKYTTPSYVAFSQDRAETVGEPAKNRAYENPENTVFDAKRIIGRKFNDPVLQGDIKLWPFSVVDDNGVPKVLVNGKKLHPEEIAAKILRELKADAEKFMQCEVKKAVITVPAYFTDGQRQATIDAGQMAGLQVLTILSEPTAGALAYKKQHTDDEKPRNVLIFDLGGGTFDVAVLKSSRGEIEILAVDGDTHLGGEDFDRNLMKYCAEQFKTQHDIDLLFGKESDIKQMRDQVRRRLKRLQGECERKKIELTSARRVTVTVDNMHGTTDLVVPVTRDTFEQLNATLFEKTIAVVESALVEAKMEKSEVDDIVLVGGSTRIPKIQRMLEDYFGGKALDCSINPDEAVAFGAALKAAYLNGKIAKESIDFTKIQDVTPMSLGVEIYGGGFSVIIPKSTKIPVKLKERYKTAHNNQTSVQITIYQGEDHIAVNNKHLGDFYLNGIPPNDAEVENIDVEMLINSQGILHVSAVCSSTGDKSAISVTENKQRIGRAAIKRYLEEAANDVRGAAA</sequence>
<dbReference type="GO" id="GO:0006950">
    <property type="term" value="P:response to stress"/>
    <property type="evidence" value="ECO:0007669"/>
    <property type="project" value="UniProtKB-ARBA"/>
</dbReference>
<evidence type="ECO:0000256" key="3">
    <source>
        <dbReference type="ARBA" id="ARBA00022840"/>
    </source>
</evidence>
<feature type="coiled-coil region" evidence="4">
    <location>
        <begin position="424"/>
        <end position="451"/>
    </location>
</feature>
<comment type="similarity">
    <text evidence="1">Belongs to the heat shock protein 70 family.</text>
</comment>
<evidence type="ECO:0000313" key="7">
    <source>
        <dbReference type="EMBL" id="ODM89708.1"/>
    </source>
</evidence>
<dbReference type="FunFam" id="3.30.30.30:FF:000001">
    <property type="entry name" value="heat shock 70 kDa protein-like"/>
    <property type="match status" value="1"/>
</dbReference>
<dbReference type="PROSITE" id="PS01036">
    <property type="entry name" value="HSP70_3"/>
    <property type="match status" value="1"/>
</dbReference>
<organism evidence="7 8">
    <name type="scientific">Orchesella cincta</name>
    <name type="common">Springtail</name>
    <name type="synonym">Podura cincta</name>
    <dbReference type="NCBI Taxonomy" id="48709"/>
    <lineage>
        <taxon>Eukaryota</taxon>
        <taxon>Metazoa</taxon>
        <taxon>Ecdysozoa</taxon>
        <taxon>Arthropoda</taxon>
        <taxon>Hexapoda</taxon>
        <taxon>Collembola</taxon>
        <taxon>Entomobryomorpha</taxon>
        <taxon>Entomobryoidea</taxon>
        <taxon>Orchesellidae</taxon>
        <taxon>Orchesellinae</taxon>
        <taxon>Orchesella</taxon>
    </lineage>
</organism>
<dbReference type="OMA" id="WHEESHQ"/>
<dbReference type="Gene3D" id="3.90.640.10">
    <property type="entry name" value="Actin, Chain A, domain 4"/>
    <property type="match status" value="1"/>
</dbReference>
<dbReference type="Pfam" id="PF00012">
    <property type="entry name" value="HSP70"/>
    <property type="match status" value="1"/>
</dbReference>
<dbReference type="CDD" id="cd24028">
    <property type="entry name" value="ASKHA_NBD_HSP70_HSPA1-like"/>
    <property type="match status" value="1"/>
</dbReference>
<dbReference type="Pfam" id="PF02263">
    <property type="entry name" value="GBP"/>
    <property type="match status" value="1"/>
</dbReference>
<dbReference type="SUPFAM" id="SSF53067">
    <property type="entry name" value="Actin-like ATPase domain"/>
    <property type="match status" value="2"/>
</dbReference>